<keyword evidence="3" id="KW-1185">Reference proteome</keyword>
<evidence type="ECO:0000256" key="1">
    <source>
        <dbReference type="SAM" id="Coils"/>
    </source>
</evidence>
<dbReference type="Proteomes" id="UP000695022">
    <property type="component" value="Unplaced"/>
</dbReference>
<evidence type="ECO:0000313" key="4">
    <source>
        <dbReference type="RefSeq" id="XP_014673928.1"/>
    </source>
</evidence>
<evidence type="ECO:0000256" key="2">
    <source>
        <dbReference type="SAM" id="MobiDB-lite"/>
    </source>
</evidence>
<accession>A0ABM1EP07</accession>
<dbReference type="GeneID" id="106814149"/>
<reference evidence="4" key="1">
    <citation type="submission" date="2025-08" db="UniProtKB">
        <authorList>
            <consortium name="RefSeq"/>
        </authorList>
    </citation>
    <scope>IDENTIFICATION</scope>
</reference>
<dbReference type="RefSeq" id="XP_014673928.1">
    <property type="nucleotide sequence ID" value="XM_014818442.1"/>
</dbReference>
<protein>
    <submittedName>
        <fullName evidence="4">Uncharacterized protein LOC106814149</fullName>
    </submittedName>
</protein>
<proteinExistence type="predicted"/>
<keyword evidence="1" id="KW-0175">Coiled coil</keyword>
<feature type="region of interest" description="Disordered" evidence="2">
    <location>
        <begin position="1"/>
        <end position="27"/>
    </location>
</feature>
<feature type="coiled-coil region" evidence="1">
    <location>
        <begin position="131"/>
        <end position="158"/>
    </location>
</feature>
<name>A0ABM1EP07_PRICU</name>
<evidence type="ECO:0000313" key="3">
    <source>
        <dbReference type="Proteomes" id="UP000695022"/>
    </source>
</evidence>
<organism evidence="3 4">
    <name type="scientific">Priapulus caudatus</name>
    <name type="common">Priapulid worm</name>
    <dbReference type="NCBI Taxonomy" id="37621"/>
    <lineage>
        <taxon>Eukaryota</taxon>
        <taxon>Metazoa</taxon>
        <taxon>Ecdysozoa</taxon>
        <taxon>Scalidophora</taxon>
        <taxon>Priapulida</taxon>
        <taxon>Priapulimorpha</taxon>
        <taxon>Priapulimorphida</taxon>
        <taxon>Priapulidae</taxon>
        <taxon>Priapulus</taxon>
    </lineage>
</organism>
<sequence>MAHHVLETTISLDSRTGAASDRPTTRGAFCGGQGAETGAREAQRHGNAGLPMTVVVATAPDLVMEKSAHSVTLQKLHASEDSYLCMARSVGSHLRVNNPTALRSLAHLPNDQLSSVVAERRNLLQLYCAALSRLHEKLDKKEELLQDYELNLKKLRIAEGMAQDKAAENAKVVISLQESLEESDFLHDSLLRAQQSLQYKMPRIHRQKLGHRSFFAARHQ</sequence>
<gene>
    <name evidence="4" type="primary">LOC106814149</name>
</gene>